<comment type="caution">
    <text evidence="5">The sequence shown here is derived from an EMBL/GenBank/DDBJ whole genome shotgun (WGS) entry which is preliminary data.</text>
</comment>
<dbReference type="Proteomes" id="UP000253094">
    <property type="component" value="Unassembled WGS sequence"/>
</dbReference>
<organism evidence="5 6">
    <name type="scientific">Sphaerisporangium album</name>
    <dbReference type="NCBI Taxonomy" id="509200"/>
    <lineage>
        <taxon>Bacteria</taxon>
        <taxon>Bacillati</taxon>
        <taxon>Actinomycetota</taxon>
        <taxon>Actinomycetes</taxon>
        <taxon>Streptosporangiales</taxon>
        <taxon>Streptosporangiaceae</taxon>
        <taxon>Sphaerisporangium</taxon>
    </lineage>
</organism>
<dbReference type="Gene3D" id="3.40.50.12780">
    <property type="entry name" value="N-terminal domain of ligase-like"/>
    <property type="match status" value="1"/>
</dbReference>
<dbReference type="GO" id="GO:0016020">
    <property type="term" value="C:membrane"/>
    <property type="evidence" value="ECO:0007669"/>
    <property type="project" value="TreeGrafter"/>
</dbReference>
<evidence type="ECO:0000259" key="4">
    <source>
        <dbReference type="Pfam" id="PF00501"/>
    </source>
</evidence>
<dbReference type="GO" id="GO:0005524">
    <property type="term" value="F:ATP binding"/>
    <property type="evidence" value="ECO:0007669"/>
    <property type="project" value="UniProtKB-KW"/>
</dbReference>
<dbReference type="OrthoDB" id="9803968at2"/>
<evidence type="ECO:0000313" key="6">
    <source>
        <dbReference type="Proteomes" id="UP000253094"/>
    </source>
</evidence>
<dbReference type="InterPro" id="IPR020845">
    <property type="entry name" value="AMP-binding_CS"/>
</dbReference>
<evidence type="ECO:0000256" key="3">
    <source>
        <dbReference type="ARBA" id="ARBA00024484"/>
    </source>
</evidence>
<keyword evidence="6" id="KW-1185">Reference proteome</keyword>
<dbReference type="InterPro" id="IPR000873">
    <property type="entry name" value="AMP-dep_synth/lig_dom"/>
</dbReference>
<comment type="catalytic activity">
    <reaction evidence="3">
        <text>a long-chain fatty acid + ATP + CoA = a long-chain fatty acyl-CoA + AMP + diphosphate</text>
        <dbReference type="Rhea" id="RHEA:15421"/>
        <dbReference type="ChEBI" id="CHEBI:30616"/>
        <dbReference type="ChEBI" id="CHEBI:33019"/>
        <dbReference type="ChEBI" id="CHEBI:57287"/>
        <dbReference type="ChEBI" id="CHEBI:57560"/>
        <dbReference type="ChEBI" id="CHEBI:83139"/>
        <dbReference type="ChEBI" id="CHEBI:456215"/>
        <dbReference type="EC" id="6.2.1.3"/>
    </reaction>
    <physiologicalReaction direction="left-to-right" evidence="3">
        <dbReference type="Rhea" id="RHEA:15422"/>
    </physiologicalReaction>
</comment>
<keyword evidence="2" id="KW-0067">ATP-binding</keyword>
<reference evidence="5 6" key="1">
    <citation type="submission" date="2018-06" db="EMBL/GenBank/DDBJ databases">
        <title>Sphaerisporangium craniellae sp. nov., isolated from a marine sponge in the South China Sea.</title>
        <authorList>
            <person name="Li L."/>
        </authorList>
    </citation>
    <scope>NUCLEOTIDE SEQUENCE [LARGE SCALE GENOMIC DNA]</scope>
    <source>
        <strain evidence="5 6">CCTCC AA 208026</strain>
    </source>
</reference>
<dbReference type="RefSeq" id="WP_114029869.1">
    <property type="nucleotide sequence ID" value="NZ_QOIL01000009.1"/>
</dbReference>
<name>A0A367FHT5_9ACTN</name>
<evidence type="ECO:0000256" key="2">
    <source>
        <dbReference type="ARBA" id="ARBA00022840"/>
    </source>
</evidence>
<gene>
    <name evidence="5" type="ORF">DQ384_17330</name>
</gene>
<dbReference type="PANTHER" id="PTHR43272:SF33">
    <property type="entry name" value="AMP-BINDING DOMAIN-CONTAINING PROTEIN-RELATED"/>
    <property type="match status" value="1"/>
</dbReference>
<dbReference type="GO" id="GO:0004467">
    <property type="term" value="F:long-chain fatty acid-CoA ligase activity"/>
    <property type="evidence" value="ECO:0007669"/>
    <property type="project" value="UniProtKB-EC"/>
</dbReference>
<dbReference type="Gene3D" id="3.30.300.30">
    <property type="match status" value="1"/>
</dbReference>
<dbReference type="PANTHER" id="PTHR43272">
    <property type="entry name" value="LONG-CHAIN-FATTY-ACID--COA LIGASE"/>
    <property type="match status" value="1"/>
</dbReference>
<proteinExistence type="predicted"/>
<accession>A0A367FHT5</accession>
<keyword evidence="1" id="KW-0547">Nucleotide-binding</keyword>
<sequence length="528" mass="56597">MRWLDHALRRLGSLETVAVEELRPSGPPRLHTYGTVLGAAVRMGDAIVAAARGRETETSTIGILTGNGVEGIVGDLACLLTGVRSVPIPIAFGRDQARHLLSHSVVCLVDEQGRKRLAEWGGESEILPEGCEIIPVTVEGGHDPDEIATRVRQAAALDEFAICKIVHTSGTTSTPKGVMLRRGAVDDLIDSITSRIGVEAWQRYVSVVPLSLLVEQVFAVYLTFLAGGTVVFLPEQVKPLGTAGGDVEQVRGLLATARPTVSLVPPSLVESIAARAKTTPEASTRELSLAVYGREDPMLLFSGGAPVSDEVLRVMWDRGLPVYVAYGLSENGSVATLNGPGLVRLGTVGKPLRHCEVRRSDSGELLIRSSSLLTGYLGSDDPTALPLDAEGWLHTGDIADIDADGYVTITGRLKNIIITSNGRNVSPEWVEAQYKSRPSIEAAAVFGDNMERLIAVFVVRRGADQATALAEIRHVNAEVLSEIEQVGSAALVEADETFYAEFFTVTGRPRRKEIKDALTTGRFDVIEV</sequence>
<evidence type="ECO:0000313" key="5">
    <source>
        <dbReference type="EMBL" id="RCG29926.1"/>
    </source>
</evidence>
<dbReference type="PROSITE" id="PS00455">
    <property type="entry name" value="AMP_BINDING"/>
    <property type="match status" value="1"/>
</dbReference>
<evidence type="ECO:0000256" key="1">
    <source>
        <dbReference type="ARBA" id="ARBA00022741"/>
    </source>
</evidence>
<dbReference type="InterPro" id="IPR045851">
    <property type="entry name" value="AMP-bd_C_sf"/>
</dbReference>
<dbReference type="EMBL" id="QOIL01000009">
    <property type="protein sequence ID" value="RCG29926.1"/>
    <property type="molecule type" value="Genomic_DNA"/>
</dbReference>
<feature type="domain" description="AMP-dependent synthetase/ligase" evidence="4">
    <location>
        <begin position="28"/>
        <end position="377"/>
    </location>
</feature>
<dbReference type="AlphaFoldDB" id="A0A367FHT5"/>
<dbReference type="SUPFAM" id="SSF56801">
    <property type="entry name" value="Acetyl-CoA synthetase-like"/>
    <property type="match status" value="1"/>
</dbReference>
<dbReference type="Pfam" id="PF00501">
    <property type="entry name" value="AMP-binding"/>
    <property type="match status" value="1"/>
</dbReference>
<protein>
    <submittedName>
        <fullName evidence="5">AMP-dependent synthetase</fullName>
    </submittedName>
</protein>
<dbReference type="InterPro" id="IPR042099">
    <property type="entry name" value="ANL_N_sf"/>
</dbReference>